<feature type="region of interest" description="Disordered" evidence="2">
    <location>
        <begin position="254"/>
        <end position="314"/>
    </location>
</feature>
<evidence type="ECO:0000313" key="4">
    <source>
        <dbReference type="EMBL" id="KAK7253417.1"/>
    </source>
</evidence>
<dbReference type="SUPFAM" id="SSF55785">
    <property type="entry name" value="PYP-like sensor domain (PAS domain)"/>
    <property type="match status" value="1"/>
</dbReference>
<evidence type="ECO:0000256" key="2">
    <source>
        <dbReference type="SAM" id="MobiDB-lite"/>
    </source>
</evidence>
<protein>
    <recommendedName>
        <fullName evidence="3">BZIP domain-containing protein</fullName>
    </recommendedName>
</protein>
<evidence type="ECO:0000313" key="5">
    <source>
        <dbReference type="Proteomes" id="UP001363151"/>
    </source>
</evidence>
<evidence type="ECO:0000256" key="1">
    <source>
        <dbReference type="SAM" id="Coils"/>
    </source>
</evidence>
<proteinExistence type="predicted"/>
<feature type="coiled-coil region" evidence="1">
    <location>
        <begin position="139"/>
        <end position="166"/>
    </location>
</feature>
<dbReference type="InterPro" id="IPR046347">
    <property type="entry name" value="bZIP_sf"/>
</dbReference>
<sequence>MRESNDALDSLFGPYDFLESQLGAPPPLEPPRDQRMSQSPEDRSGQGSSRGGGRAMGSLDVLDTFPDAPRSGTFIPVGAGKPDVSSEGSGSGVPAPKRGRNGPAAAAESSSELQDKADRCRARNREHARQTRRRKKEFVENLQVSVQTLTRENEMMAARLRDMDERNHERAQRVDTVARILTLRVSETDQGADDPAFWGELVEPDFELRLPHTPYRSFAPYEATASGRTVSGIEAAIADVRSLRVCLASVMRRSAPEGGAADDADAEAKGVEPRSTRSSSGRKPSSGVGEALEGDAPAAPGAKDGEPGGRAECALERSSASWAADGALMATWTLRVSDSRRRVVLQQRGSLKAAFRPAPVGEVDRVVCLEFMFDTVGLWQQLTRAARSPTAEPYVAIPNTLDDAVRDSEDARVVTTAKRPFVIEHVNDAWTKLCGFTAEEAVGKTLAILQGPDTEKGEVADLVRGCEDGHATSALLTNYTKEGDKFQNFLRVFPLTEDDGTKVSHMLGVLQNVNA</sequence>
<reference evidence="4 5" key="1">
    <citation type="submission" date="2024-03" db="EMBL/GenBank/DDBJ databases">
        <title>Aureococcus anophagefferens CCMP1851 and Kratosvirus quantuckense: Draft genome of a second virus-susceptible host strain in the model system.</title>
        <authorList>
            <person name="Chase E."/>
            <person name="Truchon A.R."/>
            <person name="Schepens W."/>
            <person name="Wilhelm S.W."/>
        </authorList>
    </citation>
    <scope>NUCLEOTIDE SEQUENCE [LARGE SCALE GENOMIC DNA]</scope>
    <source>
        <strain evidence="4 5">CCMP1851</strain>
    </source>
</reference>
<feature type="compositionally biased region" description="Basic and acidic residues" evidence="2">
    <location>
        <begin position="113"/>
        <end position="129"/>
    </location>
</feature>
<organism evidence="4 5">
    <name type="scientific">Aureococcus anophagefferens</name>
    <name type="common">Harmful bloom alga</name>
    <dbReference type="NCBI Taxonomy" id="44056"/>
    <lineage>
        <taxon>Eukaryota</taxon>
        <taxon>Sar</taxon>
        <taxon>Stramenopiles</taxon>
        <taxon>Ochrophyta</taxon>
        <taxon>Pelagophyceae</taxon>
        <taxon>Pelagomonadales</taxon>
        <taxon>Pelagomonadaceae</taxon>
        <taxon>Aureococcus</taxon>
    </lineage>
</organism>
<dbReference type="InterPro" id="IPR035965">
    <property type="entry name" value="PAS-like_dom_sf"/>
</dbReference>
<dbReference type="CDD" id="cd00130">
    <property type="entry name" value="PAS"/>
    <property type="match status" value="1"/>
</dbReference>
<dbReference type="Proteomes" id="UP001363151">
    <property type="component" value="Unassembled WGS sequence"/>
</dbReference>
<name>A0ABR1GC66_AURAN</name>
<feature type="region of interest" description="Disordered" evidence="2">
    <location>
        <begin position="1"/>
        <end position="136"/>
    </location>
</feature>
<dbReference type="CDD" id="cd14809">
    <property type="entry name" value="bZIP_AUREO-like"/>
    <property type="match status" value="1"/>
</dbReference>
<dbReference type="Gene3D" id="1.20.5.170">
    <property type="match status" value="1"/>
</dbReference>
<dbReference type="Pfam" id="PF13426">
    <property type="entry name" value="PAS_9"/>
    <property type="match status" value="1"/>
</dbReference>
<dbReference type="InterPro" id="IPR004827">
    <property type="entry name" value="bZIP"/>
</dbReference>
<feature type="compositionally biased region" description="Basic and acidic residues" evidence="2">
    <location>
        <begin position="30"/>
        <end position="44"/>
    </location>
</feature>
<dbReference type="InterPro" id="IPR000014">
    <property type="entry name" value="PAS"/>
</dbReference>
<feature type="compositionally biased region" description="Basic and acidic residues" evidence="2">
    <location>
        <begin position="303"/>
        <end position="314"/>
    </location>
</feature>
<dbReference type="Gene3D" id="3.30.450.20">
    <property type="entry name" value="PAS domain"/>
    <property type="match status" value="1"/>
</dbReference>
<feature type="domain" description="BZIP" evidence="3">
    <location>
        <begin position="114"/>
        <end position="166"/>
    </location>
</feature>
<keyword evidence="5" id="KW-1185">Reference proteome</keyword>
<evidence type="ECO:0000259" key="3">
    <source>
        <dbReference type="PROSITE" id="PS50217"/>
    </source>
</evidence>
<comment type="caution">
    <text evidence="4">The sequence shown here is derived from an EMBL/GenBank/DDBJ whole genome shotgun (WGS) entry which is preliminary data.</text>
</comment>
<dbReference type="Pfam" id="PF00170">
    <property type="entry name" value="bZIP_1"/>
    <property type="match status" value="1"/>
</dbReference>
<dbReference type="NCBIfam" id="TIGR00229">
    <property type="entry name" value="sensory_box"/>
    <property type="match status" value="1"/>
</dbReference>
<gene>
    <name evidence="4" type="ORF">SO694_00001782</name>
</gene>
<dbReference type="SUPFAM" id="SSF57959">
    <property type="entry name" value="Leucine zipper domain"/>
    <property type="match status" value="1"/>
</dbReference>
<dbReference type="EMBL" id="JBBJCI010000035">
    <property type="protein sequence ID" value="KAK7253417.1"/>
    <property type="molecule type" value="Genomic_DNA"/>
</dbReference>
<keyword evidence="1" id="KW-0175">Coiled coil</keyword>
<feature type="compositionally biased region" description="Low complexity" evidence="2">
    <location>
        <begin position="276"/>
        <end position="302"/>
    </location>
</feature>
<dbReference type="PROSITE" id="PS50217">
    <property type="entry name" value="BZIP"/>
    <property type="match status" value="1"/>
</dbReference>
<feature type="compositionally biased region" description="Basic and acidic residues" evidence="2">
    <location>
        <begin position="266"/>
        <end position="275"/>
    </location>
</feature>
<accession>A0ABR1GC66</accession>